<sequence>MVTYDESGEGPYYDDSVGSFEQDLVYALDSGVRHTVNVALAKAIQPIEQHLFDFTEQQGSISGNLSSGSEVPSVLQGFAGSISDNPHVADFEQFVRTLAKDHEYSSSTTAPKASTQGDSGCSSSSSRSPDQGDASIPCKSTKKSCQFQVALDAPKVLIFDPEDIIHPRSSSWTPPSEVAEYIQTHICHGFDKEIRSRLRSEWPRPDLPSKLDPTLVTYLK</sequence>
<dbReference type="Proteomes" id="UP001066276">
    <property type="component" value="Chromosome 6"/>
</dbReference>
<reference evidence="2" key="1">
    <citation type="journal article" date="2022" name="bioRxiv">
        <title>Sequencing and chromosome-scale assembly of the giantPleurodeles waltlgenome.</title>
        <authorList>
            <person name="Brown T."/>
            <person name="Elewa A."/>
            <person name="Iarovenko S."/>
            <person name="Subramanian E."/>
            <person name="Araus A.J."/>
            <person name="Petzold A."/>
            <person name="Susuki M."/>
            <person name="Suzuki K.-i.T."/>
            <person name="Hayashi T."/>
            <person name="Toyoda A."/>
            <person name="Oliveira C."/>
            <person name="Osipova E."/>
            <person name="Leigh N.D."/>
            <person name="Simon A."/>
            <person name="Yun M.H."/>
        </authorList>
    </citation>
    <scope>NUCLEOTIDE SEQUENCE</scope>
    <source>
        <strain evidence="2">20211129_DDA</strain>
        <tissue evidence="2">Liver</tissue>
    </source>
</reference>
<comment type="caution">
    <text evidence="2">The sequence shown here is derived from an EMBL/GenBank/DDBJ whole genome shotgun (WGS) entry which is preliminary data.</text>
</comment>
<dbReference type="EMBL" id="JANPWB010000010">
    <property type="protein sequence ID" value="KAJ1146577.1"/>
    <property type="molecule type" value="Genomic_DNA"/>
</dbReference>
<dbReference type="AlphaFoldDB" id="A0AAV7R1D8"/>
<proteinExistence type="predicted"/>
<name>A0AAV7R1D8_PLEWA</name>
<protein>
    <submittedName>
        <fullName evidence="2">Uncharacterized protein</fullName>
    </submittedName>
</protein>
<keyword evidence="3" id="KW-1185">Reference proteome</keyword>
<feature type="compositionally biased region" description="Low complexity" evidence="1">
    <location>
        <begin position="114"/>
        <end position="135"/>
    </location>
</feature>
<gene>
    <name evidence="2" type="ORF">NDU88_012843</name>
</gene>
<evidence type="ECO:0000256" key="1">
    <source>
        <dbReference type="SAM" id="MobiDB-lite"/>
    </source>
</evidence>
<evidence type="ECO:0000313" key="2">
    <source>
        <dbReference type="EMBL" id="KAJ1146577.1"/>
    </source>
</evidence>
<evidence type="ECO:0000313" key="3">
    <source>
        <dbReference type="Proteomes" id="UP001066276"/>
    </source>
</evidence>
<accession>A0AAV7R1D8</accession>
<organism evidence="2 3">
    <name type="scientific">Pleurodeles waltl</name>
    <name type="common">Iberian ribbed newt</name>
    <dbReference type="NCBI Taxonomy" id="8319"/>
    <lineage>
        <taxon>Eukaryota</taxon>
        <taxon>Metazoa</taxon>
        <taxon>Chordata</taxon>
        <taxon>Craniata</taxon>
        <taxon>Vertebrata</taxon>
        <taxon>Euteleostomi</taxon>
        <taxon>Amphibia</taxon>
        <taxon>Batrachia</taxon>
        <taxon>Caudata</taxon>
        <taxon>Salamandroidea</taxon>
        <taxon>Salamandridae</taxon>
        <taxon>Pleurodelinae</taxon>
        <taxon>Pleurodeles</taxon>
    </lineage>
</organism>
<feature type="region of interest" description="Disordered" evidence="1">
    <location>
        <begin position="105"/>
        <end position="138"/>
    </location>
</feature>